<feature type="signal peptide" evidence="2">
    <location>
        <begin position="1"/>
        <end position="17"/>
    </location>
</feature>
<protein>
    <submittedName>
        <fullName evidence="3">Uncharacterized protein</fullName>
    </submittedName>
</protein>
<proteinExistence type="predicted"/>
<evidence type="ECO:0000256" key="1">
    <source>
        <dbReference type="SAM" id="Coils"/>
    </source>
</evidence>
<reference evidence="3" key="1">
    <citation type="submission" date="2023-08" db="EMBL/GenBank/DDBJ databases">
        <authorList>
            <person name="Chen Y."/>
            <person name="Shah S."/>
            <person name="Dougan E. K."/>
            <person name="Thang M."/>
            <person name="Chan C."/>
        </authorList>
    </citation>
    <scope>NUCLEOTIDE SEQUENCE</scope>
</reference>
<evidence type="ECO:0000313" key="3">
    <source>
        <dbReference type="EMBL" id="CAJ1383063.1"/>
    </source>
</evidence>
<name>A0AA36IA77_9DINO</name>
<keyword evidence="2" id="KW-0732">Signal</keyword>
<dbReference type="Proteomes" id="UP001178507">
    <property type="component" value="Unassembled WGS sequence"/>
</dbReference>
<evidence type="ECO:0000313" key="4">
    <source>
        <dbReference type="Proteomes" id="UP001178507"/>
    </source>
</evidence>
<feature type="coiled-coil region" evidence="1">
    <location>
        <begin position="23"/>
        <end position="57"/>
    </location>
</feature>
<dbReference type="AlphaFoldDB" id="A0AA36IA77"/>
<feature type="chain" id="PRO_5041394037" evidence="2">
    <location>
        <begin position="18"/>
        <end position="115"/>
    </location>
</feature>
<dbReference type="EMBL" id="CAUJNA010000975">
    <property type="protein sequence ID" value="CAJ1383063.1"/>
    <property type="molecule type" value="Genomic_DNA"/>
</dbReference>
<gene>
    <name evidence="3" type="ORF">EVOR1521_LOCUS10276</name>
</gene>
<accession>A0AA36IA77</accession>
<keyword evidence="4" id="KW-1185">Reference proteome</keyword>
<organism evidence="3 4">
    <name type="scientific">Effrenium voratum</name>
    <dbReference type="NCBI Taxonomy" id="2562239"/>
    <lineage>
        <taxon>Eukaryota</taxon>
        <taxon>Sar</taxon>
        <taxon>Alveolata</taxon>
        <taxon>Dinophyceae</taxon>
        <taxon>Suessiales</taxon>
        <taxon>Symbiodiniaceae</taxon>
        <taxon>Effrenium</taxon>
    </lineage>
</organism>
<comment type="caution">
    <text evidence="3">The sequence shown here is derived from an EMBL/GenBank/DDBJ whole genome shotgun (WGS) entry which is preliminary data.</text>
</comment>
<sequence length="115" mass="12527">MALRFLVVVLCATVSAAVRSDQTQNLQLQVEVLKAEMAQMKNRLDALETENAEARPKTCCTYWDNGNSAASNLKYCKTDVKVCSDLGGDKKLREFSTNGYALADCPSSNICAAIN</sequence>
<evidence type="ECO:0000256" key="2">
    <source>
        <dbReference type="SAM" id="SignalP"/>
    </source>
</evidence>
<keyword evidence="1" id="KW-0175">Coiled coil</keyword>